<name>A0A9D7FFA7_9RHOO</name>
<sequence>MTAFDLVLAYMRENDTLPADGYECQEMALFAKYRGVQQMPDEDSIVAVVQMLSQREQEITGQGRLL</sequence>
<dbReference type="AlphaFoldDB" id="A0A9D7FFA7"/>
<accession>A0A9D7FFA7</accession>
<dbReference type="Proteomes" id="UP000886602">
    <property type="component" value="Unassembled WGS sequence"/>
</dbReference>
<evidence type="ECO:0000313" key="1">
    <source>
        <dbReference type="EMBL" id="MBK7424587.1"/>
    </source>
</evidence>
<evidence type="ECO:0000313" key="2">
    <source>
        <dbReference type="Proteomes" id="UP000886602"/>
    </source>
</evidence>
<protein>
    <submittedName>
        <fullName evidence="1">Uncharacterized protein</fullName>
    </submittedName>
</protein>
<organism evidence="1 2">
    <name type="scientific">Candidatus Propionivibrio dominans</name>
    <dbReference type="NCBI Taxonomy" id="2954373"/>
    <lineage>
        <taxon>Bacteria</taxon>
        <taxon>Pseudomonadati</taxon>
        <taxon>Pseudomonadota</taxon>
        <taxon>Betaproteobacteria</taxon>
        <taxon>Rhodocyclales</taxon>
        <taxon>Rhodocyclaceae</taxon>
        <taxon>Propionivibrio</taxon>
    </lineage>
</organism>
<gene>
    <name evidence="1" type="ORF">IPJ48_16715</name>
</gene>
<dbReference type="EMBL" id="JADJNC010000036">
    <property type="protein sequence ID" value="MBK7424587.1"/>
    <property type="molecule type" value="Genomic_DNA"/>
</dbReference>
<comment type="caution">
    <text evidence="1">The sequence shown here is derived from an EMBL/GenBank/DDBJ whole genome shotgun (WGS) entry which is preliminary data.</text>
</comment>
<proteinExistence type="predicted"/>
<reference evidence="1" key="1">
    <citation type="submission" date="2020-10" db="EMBL/GenBank/DDBJ databases">
        <title>Connecting structure to function with the recovery of over 1000 high-quality activated sludge metagenome-assembled genomes encoding full-length rRNA genes using long-read sequencing.</title>
        <authorList>
            <person name="Singleton C.M."/>
            <person name="Petriglieri F."/>
            <person name="Kristensen J.M."/>
            <person name="Kirkegaard R.H."/>
            <person name="Michaelsen T.Y."/>
            <person name="Andersen M.H."/>
            <person name="Karst S.M."/>
            <person name="Dueholm M.S."/>
            <person name="Nielsen P.H."/>
            <person name="Albertsen M."/>
        </authorList>
    </citation>
    <scope>NUCLEOTIDE SEQUENCE</scope>
    <source>
        <strain evidence="1">EsbW_18-Q3-R4-48_MAXAC.044</strain>
    </source>
</reference>